<keyword evidence="3" id="KW-0418">Kinase</keyword>
<evidence type="ECO:0000256" key="2">
    <source>
        <dbReference type="ARBA" id="ARBA00022679"/>
    </source>
</evidence>
<dbReference type="FunFam" id="3.30.420.40:FF:000101">
    <property type="entry name" value="FGGY carbohydrate kinase domain-containing protein"/>
    <property type="match status" value="1"/>
</dbReference>
<comment type="similarity">
    <text evidence="1">Belongs to the FGGY kinase family.</text>
</comment>
<dbReference type="Pfam" id="PF00370">
    <property type="entry name" value="FGGY_N"/>
    <property type="match status" value="1"/>
</dbReference>
<feature type="domain" description="Carbohydrate kinase FGGY N-terminal" evidence="5">
    <location>
        <begin position="4"/>
        <end position="176"/>
    </location>
</feature>
<evidence type="ECO:0000313" key="8">
    <source>
        <dbReference type="Proteomes" id="UP000820818"/>
    </source>
</evidence>
<dbReference type="Pfam" id="PF02782">
    <property type="entry name" value="FGGY_C"/>
    <property type="match status" value="1"/>
</dbReference>
<dbReference type="PANTHER" id="PTHR43435:SF4">
    <property type="entry name" value="FGGY CARBOHYDRATE KINASE DOMAIN-CONTAINING PROTEIN"/>
    <property type="match status" value="1"/>
</dbReference>
<dbReference type="SUPFAM" id="SSF53067">
    <property type="entry name" value="Actin-like ATPase domain"/>
    <property type="match status" value="2"/>
</dbReference>
<dbReference type="PANTHER" id="PTHR43435">
    <property type="entry name" value="RIBULOKINASE"/>
    <property type="match status" value="1"/>
</dbReference>
<dbReference type="InterPro" id="IPR018485">
    <property type="entry name" value="FGGY_C"/>
</dbReference>
<dbReference type="EMBL" id="WJBH02000007">
    <property type="protein sequence ID" value="KAI9556406.1"/>
    <property type="molecule type" value="Genomic_DNA"/>
</dbReference>
<dbReference type="InterPro" id="IPR018484">
    <property type="entry name" value="FGGY_N"/>
</dbReference>
<dbReference type="AlphaFoldDB" id="A0AAD5L5F7"/>
<dbReference type="NCBIfam" id="TIGR01315">
    <property type="entry name" value="5C_CHO_kinase"/>
    <property type="match status" value="1"/>
</dbReference>
<dbReference type="InterPro" id="IPR043129">
    <property type="entry name" value="ATPase_NBD"/>
</dbReference>
<dbReference type="GO" id="GO:0019150">
    <property type="term" value="F:D-ribulokinase activity"/>
    <property type="evidence" value="ECO:0007669"/>
    <property type="project" value="TreeGrafter"/>
</dbReference>
<name>A0AAD5L5F7_9CRUS</name>
<evidence type="ECO:0000259" key="5">
    <source>
        <dbReference type="Pfam" id="PF00370"/>
    </source>
</evidence>
<dbReference type="InterPro" id="IPR006003">
    <property type="entry name" value="FGGY_RbtK-like"/>
</dbReference>
<comment type="caution">
    <text evidence="7">The sequence shown here is derived from an EMBL/GenBank/DDBJ whole genome shotgun (WGS) entry which is preliminary data.</text>
</comment>
<evidence type="ECO:0000259" key="6">
    <source>
        <dbReference type="Pfam" id="PF02782"/>
    </source>
</evidence>
<proteinExistence type="inferred from homology"/>
<protein>
    <recommendedName>
        <fullName evidence="4">FGGY carbohydrate kinase domain-containing protein</fullName>
    </recommendedName>
</protein>
<feature type="domain" description="Carbohydrate kinase FGGY C-terminal" evidence="6">
    <location>
        <begin position="280"/>
        <end position="488"/>
    </location>
</feature>
<dbReference type="InterPro" id="IPR000577">
    <property type="entry name" value="Carb_kinase_FGGY"/>
</dbReference>
<dbReference type="Gene3D" id="3.30.420.40">
    <property type="match status" value="1"/>
</dbReference>
<evidence type="ECO:0000256" key="1">
    <source>
        <dbReference type="ARBA" id="ARBA00009156"/>
    </source>
</evidence>
<evidence type="ECO:0000256" key="3">
    <source>
        <dbReference type="ARBA" id="ARBA00022777"/>
    </source>
</evidence>
<dbReference type="PIRSF" id="PIRSF000538">
    <property type="entry name" value="GlpK"/>
    <property type="match status" value="1"/>
</dbReference>
<accession>A0AAD5L5F7</accession>
<keyword evidence="2" id="KW-0808">Transferase</keyword>
<dbReference type="Gene3D" id="1.20.58.2240">
    <property type="match status" value="1"/>
</dbReference>
<dbReference type="Proteomes" id="UP000820818">
    <property type="component" value="Linkage Group LG7"/>
</dbReference>
<gene>
    <name evidence="7" type="ORF">GHT06_018980</name>
</gene>
<dbReference type="CDD" id="cd07782">
    <property type="entry name" value="ASKHA_NBD_FGGY_D-RBK"/>
    <property type="match status" value="1"/>
</dbReference>
<dbReference type="GO" id="GO:0005737">
    <property type="term" value="C:cytoplasm"/>
    <property type="evidence" value="ECO:0007669"/>
    <property type="project" value="TreeGrafter"/>
</dbReference>
<evidence type="ECO:0000256" key="4">
    <source>
        <dbReference type="ARBA" id="ARBA00074355"/>
    </source>
</evidence>
<organism evidence="7 8">
    <name type="scientific">Daphnia sinensis</name>
    <dbReference type="NCBI Taxonomy" id="1820382"/>
    <lineage>
        <taxon>Eukaryota</taxon>
        <taxon>Metazoa</taxon>
        <taxon>Ecdysozoa</taxon>
        <taxon>Arthropoda</taxon>
        <taxon>Crustacea</taxon>
        <taxon>Branchiopoda</taxon>
        <taxon>Diplostraca</taxon>
        <taxon>Cladocera</taxon>
        <taxon>Anomopoda</taxon>
        <taxon>Daphniidae</taxon>
        <taxon>Daphnia</taxon>
        <taxon>Daphnia similis group</taxon>
    </lineage>
</organism>
<keyword evidence="8" id="KW-1185">Reference proteome</keyword>
<reference evidence="7 8" key="1">
    <citation type="submission" date="2022-05" db="EMBL/GenBank/DDBJ databases">
        <title>A multi-omics perspective on studying reproductive biology in Daphnia sinensis.</title>
        <authorList>
            <person name="Jia J."/>
        </authorList>
    </citation>
    <scope>NUCLEOTIDE SEQUENCE [LARGE SCALE GENOMIC DNA]</scope>
    <source>
        <strain evidence="7 8">WSL</strain>
    </source>
</reference>
<dbReference type="GO" id="GO:0019321">
    <property type="term" value="P:pentose metabolic process"/>
    <property type="evidence" value="ECO:0007669"/>
    <property type="project" value="TreeGrafter"/>
</dbReference>
<sequence length="543" mass="59258">MAVYFIGVDVGTASVRAGIFDQTGRLIKSSAHELKIWSPKGTSGNYYEQSSDNIWESCCKVIKEVVENVNPEAVAGIGFDATCSLVALDGECKPITVSPTGENQQNVIMWMDHRASQEADVINAINHSAFQYVGGKVSLEMQLPKLLWLKRNLSESWYQTKKFMDLPDFLTWKATNSESRSLCSVVCKWNYIIDEAGYHGWPGDLFELIGLKDLLDENASPIGNNIKFPGTPQGSGLTLAVAQELGLKPGTPVATSLIDAYAGALALFACHADVPLEQRLALICGTSTCHMLSVSQPTFIDGVWGPYADVLLPGMWLLEGGQSATGKLLDHIVETHPSYPSLKARLPPNTSIPEELSRMLLAMSLPTGRPLSNLTKDIHVWPDFHGNRSPLADPNMKGMVCGMTLDVSEENLALLYLATIQALCYGTRHIIDCLGRSNLEIGSLMLCGGLTKIDLFAVTMADAVGLPVVLPHKKETVLLGSAMLGASASTHFASLNEAMANMGGHGRTIHPNQQDKKFHDRKYQVFMKMLQDQKEYKSIMDSN</sequence>
<evidence type="ECO:0000313" key="7">
    <source>
        <dbReference type="EMBL" id="KAI9556406.1"/>
    </source>
</evidence>